<reference evidence="20 21" key="1">
    <citation type="journal article" date="2015" name="MBio">
        <title>Genome-Resolved Metagenomic Analysis Reveals Roles for Candidate Phyla and Other Microbial Community Members in Biogeochemical Transformations in Oil Reservoirs.</title>
        <authorList>
            <person name="Hu P."/>
            <person name="Tom L."/>
            <person name="Singh A."/>
            <person name="Thomas B.C."/>
            <person name="Baker B.J."/>
            <person name="Piceno Y.M."/>
            <person name="Andersen G.L."/>
            <person name="Banfield J.F."/>
        </authorList>
    </citation>
    <scope>NUCLEOTIDE SEQUENCE [LARGE SCALE GENOMIC DNA]</scope>
    <source>
        <strain evidence="20">46_26</strain>
    </source>
</reference>
<evidence type="ECO:0000256" key="15">
    <source>
        <dbReference type="PIRSR" id="PIRSR600829-1"/>
    </source>
</evidence>
<evidence type="ECO:0000256" key="5">
    <source>
        <dbReference type="ARBA" id="ARBA00022679"/>
    </source>
</evidence>
<gene>
    <name evidence="20" type="ORF">XD57_0213</name>
</gene>
<comment type="cofactor">
    <cofactor evidence="18">
        <name>Mg(2+)</name>
        <dbReference type="ChEBI" id="CHEBI:18420"/>
    </cofactor>
    <text evidence="18">Mn(2+), Zn(2+), Cd(2+) and Co(2+) support activity to lesser extents.</text>
</comment>
<sequence length="160" mass="18236">MQRDSNNILKSFKNAFEGIENALKLERNLKIHFFIGIVVAIFSLFLPLSANDLLWIYFAIFSVIGAELLNTVVEKFLDLFFKEYSESVKLVKDIAAGVVLWYSLFSVVVGILILGKALFSWEPSFAKFFVSGVLIFFPVISFSMRRYRNDRQGDKSTGGR</sequence>
<dbReference type="Gene3D" id="1.10.287.3610">
    <property type="match status" value="1"/>
</dbReference>
<keyword evidence="18" id="KW-0460">Magnesium</keyword>
<feature type="binding site" evidence="18">
    <location>
        <position position="26"/>
    </location>
    <ligand>
        <name>a divalent metal cation</name>
        <dbReference type="ChEBI" id="CHEBI:60240"/>
    </ligand>
</feature>
<dbReference type="GO" id="GO:0008654">
    <property type="term" value="P:phospholipid biosynthetic process"/>
    <property type="evidence" value="ECO:0007669"/>
    <property type="project" value="UniProtKB-KW"/>
</dbReference>
<keyword evidence="18" id="KW-0479">Metal-binding</keyword>
<dbReference type="PANTHER" id="PTHR34299:SF1">
    <property type="entry name" value="DIACYLGLYCEROL KINASE"/>
    <property type="match status" value="1"/>
</dbReference>
<feature type="binding site" evidence="18">
    <location>
        <position position="74"/>
    </location>
    <ligand>
        <name>a divalent metal cation</name>
        <dbReference type="ChEBI" id="CHEBI:60240"/>
    </ligand>
</feature>
<keyword evidence="14" id="KW-1208">Phospholipid metabolism</keyword>
<feature type="transmembrane region" description="Helical" evidence="19">
    <location>
        <begin position="125"/>
        <end position="144"/>
    </location>
</feature>
<evidence type="ECO:0000256" key="19">
    <source>
        <dbReference type="SAM" id="Phobius"/>
    </source>
</evidence>
<keyword evidence="9 17" id="KW-0067">ATP-binding</keyword>
<dbReference type="PANTHER" id="PTHR34299">
    <property type="entry name" value="DIACYLGLYCEROL KINASE"/>
    <property type="match status" value="1"/>
</dbReference>
<evidence type="ECO:0000313" key="20">
    <source>
        <dbReference type="EMBL" id="KUK23678.1"/>
    </source>
</evidence>
<evidence type="ECO:0000256" key="8">
    <source>
        <dbReference type="ARBA" id="ARBA00022777"/>
    </source>
</evidence>
<dbReference type="InterPro" id="IPR000829">
    <property type="entry name" value="DAGK"/>
</dbReference>
<dbReference type="Pfam" id="PF01219">
    <property type="entry name" value="DAGK_prokar"/>
    <property type="match status" value="1"/>
</dbReference>
<evidence type="ECO:0000256" key="3">
    <source>
        <dbReference type="ARBA" id="ARBA00022475"/>
    </source>
</evidence>
<evidence type="ECO:0000256" key="6">
    <source>
        <dbReference type="ARBA" id="ARBA00022692"/>
    </source>
</evidence>
<protein>
    <submittedName>
        <fullName evidence="20">Diacylglycerol kinase</fullName>
    </submittedName>
</protein>
<keyword evidence="6 19" id="KW-0812">Transmembrane</keyword>
<evidence type="ECO:0000256" key="2">
    <source>
        <dbReference type="ARBA" id="ARBA00005967"/>
    </source>
</evidence>
<evidence type="ECO:0000256" key="14">
    <source>
        <dbReference type="ARBA" id="ARBA00023264"/>
    </source>
</evidence>
<evidence type="ECO:0000256" key="16">
    <source>
        <dbReference type="PIRSR" id="PIRSR600829-2"/>
    </source>
</evidence>
<keyword evidence="10 19" id="KW-1133">Transmembrane helix</keyword>
<comment type="subcellular location">
    <subcellularLocation>
        <location evidence="1">Cell membrane</location>
        <topology evidence="1">Multi-pass membrane protein</topology>
    </subcellularLocation>
</comment>
<dbReference type="PATRIC" id="fig|93930.3.peg.908"/>
<accession>A0A117L390</accession>
<evidence type="ECO:0000256" key="17">
    <source>
        <dbReference type="PIRSR" id="PIRSR600829-3"/>
    </source>
</evidence>
<keyword evidence="3" id="KW-1003">Cell membrane</keyword>
<keyword evidence="4" id="KW-0444">Lipid biosynthesis</keyword>
<keyword evidence="5" id="KW-0808">Transferase</keyword>
<keyword evidence="11" id="KW-0443">Lipid metabolism</keyword>
<feature type="binding site" evidence="17">
    <location>
        <position position="26"/>
    </location>
    <ligand>
        <name>ATP</name>
        <dbReference type="ChEBI" id="CHEBI:30616"/>
    </ligand>
</feature>
<keyword evidence="7 17" id="KW-0547">Nucleotide-binding</keyword>
<keyword evidence="13" id="KW-0594">Phospholipid biosynthesis</keyword>
<dbReference type="EMBL" id="LGFG01000009">
    <property type="protein sequence ID" value="KUK23678.1"/>
    <property type="molecule type" value="Genomic_DNA"/>
</dbReference>
<dbReference type="InterPro" id="IPR036945">
    <property type="entry name" value="DAGK_sf"/>
</dbReference>
<dbReference type="InterPro" id="IPR033717">
    <property type="entry name" value="UDPK"/>
</dbReference>
<dbReference type="CDD" id="cd14265">
    <property type="entry name" value="UDPK_IM_like"/>
    <property type="match status" value="1"/>
</dbReference>
<dbReference type="Proteomes" id="UP000058636">
    <property type="component" value="Unassembled WGS sequence"/>
</dbReference>
<proteinExistence type="inferred from homology"/>
<evidence type="ECO:0000313" key="21">
    <source>
        <dbReference type="Proteomes" id="UP000058636"/>
    </source>
</evidence>
<dbReference type="AlphaFoldDB" id="A0A117L390"/>
<evidence type="ECO:0000256" key="1">
    <source>
        <dbReference type="ARBA" id="ARBA00004651"/>
    </source>
</evidence>
<keyword evidence="12 19" id="KW-0472">Membrane</keyword>
<evidence type="ECO:0000256" key="11">
    <source>
        <dbReference type="ARBA" id="ARBA00023098"/>
    </source>
</evidence>
<dbReference type="GO" id="GO:0016301">
    <property type="term" value="F:kinase activity"/>
    <property type="evidence" value="ECO:0007669"/>
    <property type="project" value="UniProtKB-KW"/>
</dbReference>
<keyword evidence="8 20" id="KW-0418">Kinase</keyword>
<evidence type="ECO:0000256" key="12">
    <source>
        <dbReference type="ARBA" id="ARBA00023136"/>
    </source>
</evidence>
<organism evidence="20 21">
    <name type="scientific">Thermotoga petrophila</name>
    <dbReference type="NCBI Taxonomy" id="93929"/>
    <lineage>
        <taxon>Bacteria</taxon>
        <taxon>Thermotogati</taxon>
        <taxon>Thermotogota</taxon>
        <taxon>Thermotogae</taxon>
        <taxon>Thermotogales</taxon>
        <taxon>Thermotogaceae</taxon>
        <taxon>Thermotoga</taxon>
    </lineage>
</organism>
<evidence type="ECO:0000256" key="18">
    <source>
        <dbReference type="PIRSR" id="PIRSR600829-4"/>
    </source>
</evidence>
<dbReference type="GO" id="GO:0005524">
    <property type="term" value="F:ATP binding"/>
    <property type="evidence" value="ECO:0007669"/>
    <property type="project" value="UniProtKB-KW"/>
</dbReference>
<evidence type="ECO:0000256" key="9">
    <source>
        <dbReference type="ARBA" id="ARBA00022840"/>
    </source>
</evidence>
<dbReference type="OMA" id="SFRYAAQ"/>
<evidence type="ECO:0000256" key="10">
    <source>
        <dbReference type="ARBA" id="ARBA00022989"/>
    </source>
</evidence>
<dbReference type="GO" id="GO:0005886">
    <property type="term" value="C:plasma membrane"/>
    <property type="evidence" value="ECO:0007669"/>
    <property type="project" value="UniProtKB-SubCell"/>
</dbReference>
<feature type="transmembrane region" description="Helical" evidence="19">
    <location>
        <begin position="31"/>
        <end position="48"/>
    </location>
</feature>
<name>A0A117L390_9THEM</name>
<feature type="transmembrane region" description="Helical" evidence="19">
    <location>
        <begin position="94"/>
        <end position="119"/>
    </location>
</feature>
<evidence type="ECO:0000256" key="4">
    <source>
        <dbReference type="ARBA" id="ARBA00022516"/>
    </source>
</evidence>
<feature type="binding site" evidence="17">
    <location>
        <position position="74"/>
    </location>
    <ligand>
        <name>ATP</name>
        <dbReference type="ChEBI" id="CHEBI:30616"/>
    </ligand>
</feature>
<dbReference type="GO" id="GO:0046872">
    <property type="term" value="F:metal ion binding"/>
    <property type="evidence" value="ECO:0007669"/>
    <property type="project" value="UniProtKB-KW"/>
</dbReference>
<evidence type="ECO:0000256" key="13">
    <source>
        <dbReference type="ARBA" id="ARBA00023209"/>
    </source>
</evidence>
<feature type="binding site" evidence="17">
    <location>
        <begin position="92"/>
        <end position="93"/>
    </location>
    <ligand>
        <name>ATP</name>
        <dbReference type="ChEBI" id="CHEBI:30616"/>
    </ligand>
</feature>
<feature type="active site" description="Proton acceptor" evidence="15">
    <location>
        <position position="67"/>
    </location>
</feature>
<evidence type="ECO:0000256" key="7">
    <source>
        <dbReference type="ARBA" id="ARBA00022741"/>
    </source>
</evidence>
<feature type="binding site" evidence="16">
    <location>
        <position position="67"/>
    </location>
    <ligand>
        <name>substrate</name>
    </ligand>
</feature>
<feature type="transmembrane region" description="Helical" evidence="19">
    <location>
        <begin position="54"/>
        <end position="73"/>
    </location>
</feature>
<comment type="caution">
    <text evidence="20">The sequence shown here is derived from an EMBL/GenBank/DDBJ whole genome shotgun (WGS) entry which is preliminary data.</text>
</comment>
<comment type="similarity">
    <text evidence="2">Belongs to the bacterial diacylglycerol kinase family.</text>
</comment>